<dbReference type="EMBL" id="PPSW01000027">
    <property type="protein sequence ID" value="TLX45938.1"/>
    <property type="molecule type" value="Genomic_DNA"/>
</dbReference>
<proteinExistence type="predicted"/>
<dbReference type="Pfam" id="PF01973">
    <property type="entry name" value="MptE-like"/>
    <property type="match status" value="1"/>
</dbReference>
<evidence type="ECO:0000259" key="1">
    <source>
        <dbReference type="Pfam" id="PF01973"/>
    </source>
</evidence>
<dbReference type="OrthoDB" id="7254531at2"/>
<organism evidence="3 4">
    <name type="scientific">Pseudoalteromonas phenolica</name>
    <dbReference type="NCBI Taxonomy" id="161398"/>
    <lineage>
        <taxon>Bacteria</taxon>
        <taxon>Pseudomonadati</taxon>
        <taxon>Pseudomonadota</taxon>
        <taxon>Gammaproteobacteria</taxon>
        <taxon>Alteromonadales</taxon>
        <taxon>Pseudoalteromonadaceae</taxon>
        <taxon>Pseudoalteromonas</taxon>
    </lineage>
</organism>
<dbReference type="PANTHER" id="PTHR41786">
    <property type="entry name" value="MOTILITY ACCESSORY FACTOR MAF"/>
    <property type="match status" value="1"/>
</dbReference>
<dbReference type="Gene3D" id="3.90.1480.10">
    <property type="entry name" value="Alpha-2,3-sialyltransferase"/>
    <property type="match status" value="1"/>
</dbReference>
<evidence type="ECO:0000259" key="2">
    <source>
        <dbReference type="Pfam" id="PF20157"/>
    </source>
</evidence>
<reference evidence="3 4" key="1">
    <citation type="submission" date="2018-01" db="EMBL/GenBank/DDBJ databases">
        <title>Co-occurrence of chitin degradation, pigmentation and bioactivity in marine Pseudoalteromonas.</title>
        <authorList>
            <person name="Paulsen S."/>
            <person name="Gram L."/>
            <person name="Machado H."/>
        </authorList>
    </citation>
    <scope>NUCLEOTIDE SEQUENCE [LARGE SCALE GENOMIC DNA]</scope>
    <source>
        <strain evidence="3 4">S3663</strain>
    </source>
</reference>
<feature type="domain" description="6-hydroxymethylpterin diphosphokinase MptE-like" evidence="1">
    <location>
        <begin position="260"/>
        <end position="439"/>
    </location>
</feature>
<comment type="caution">
    <text evidence="3">The sequence shown here is derived from an EMBL/GenBank/DDBJ whole genome shotgun (WGS) entry which is preliminary data.</text>
</comment>
<dbReference type="Proteomes" id="UP000309186">
    <property type="component" value="Unassembled WGS sequence"/>
</dbReference>
<evidence type="ECO:0000313" key="4">
    <source>
        <dbReference type="Proteomes" id="UP000309186"/>
    </source>
</evidence>
<evidence type="ECO:0000313" key="3">
    <source>
        <dbReference type="EMBL" id="TLX45938.1"/>
    </source>
</evidence>
<name>A0A5R9PYF9_9GAMM</name>
<dbReference type="InterPro" id="IPR002826">
    <property type="entry name" value="MptE-like"/>
</dbReference>
<gene>
    <name evidence="3" type="ORF">C1E24_16800</name>
</gene>
<dbReference type="RefSeq" id="WP_138483426.1">
    <property type="nucleotide sequence ID" value="NZ_PPSW01000027.1"/>
</dbReference>
<dbReference type="Pfam" id="PF20157">
    <property type="entry name" value="Maf_flag10_N"/>
    <property type="match status" value="1"/>
</dbReference>
<dbReference type="AlphaFoldDB" id="A0A5R9PYF9"/>
<accession>A0A5R9PYF9</accession>
<sequence>MNSELIQLKKLSLQATLLENLKLLQGVMPDIYNEFKSYTPSETGVIVDNDGNINLYNNQKSVYPFSPEKFADEQVAQFLNKPDVFRYHIGHQDDKNIVFKHAALLKSIYNVRKEETKNELLNPANEPRLDFVCMLGGGLGYQIKTLFEAKPVLNFFLFEPCKDTFFALLHCVELKPLFDHCSKQGGRFSIFVGGSSDAALNNISHFLFQQGHFNLSRMLFFTHYESKTINETIQRVKDIGHRLSAGWGFMEDEIIGMTHTLTNIDQGFPVLKSRKHFKSDLKDFPVFVCANGPSLDSAIEFLKENQSNIFIVSAGTALKALLANDIKPDIHVEMERAANVLDWVSVVTRTEELKYGLKDLRIFALNTVFNGVLSEFKSAYLLAKNNDAGGRLIRLFDEKGLYAYPEFSNPTASNTALSVTVELGFEDVYLVGMDFGYIDEAHHHSKHSIYYDDDFKHKELVKKIMRSDIEVKGNFRDTVFSTSIFDSSKGNIELLLSQELFVNAKNTADGAFIKSATPCSIESIKIKNKIEDKDKILEKQLRLSTSNKQLEPNRLNTNLGVINNSLKQILEEILSFTACEFSTREQLADAFTIQNRLLHQLKESKAGELIYWTVQGTFRYFQAYIMTNSYYYDCIEKRAEFINACISAFHQHVNDVYLEYMEFYNKPSHL</sequence>
<protein>
    <recommendedName>
        <fullName evidence="5">DUF115 domain-containing protein</fullName>
    </recommendedName>
</protein>
<dbReference type="InterPro" id="IPR045376">
    <property type="entry name" value="Maf_N"/>
</dbReference>
<dbReference type="PANTHER" id="PTHR41786:SF1">
    <property type="entry name" value="6-HYDROXYMETHYLPTERIN DIPHOSPHOKINASE MPTE-LIKE DOMAIN-CONTAINING PROTEIN"/>
    <property type="match status" value="1"/>
</dbReference>
<feature type="domain" description="Glycosyltransferase Maf N-terminal" evidence="2">
    <location>
        <begin position="19"/>
        <end position="238"/>
    </location>
</feature>
<evidence type="ECO:0008006" key="5">
    <source>
        <dbReference type="Google" id="ProtNLM"/>
    </source>
</evidence>